<dbReference type="Pfam" id="PF13581">
    <property type="entry name" value="HATPase_c_2"/>
    <property type="match status" value="1"/>
</dbReference>
<dbReference type="InterPro" id="IPR050267">
    <property type="entry name" value="Anti-sigma-factor_SerPK"/>
</dbReference>
<evidence type="ECO:0000256" key="1">
    <source>
        <dbReference type="ARBA" id="ARBA00022527"/>
    </source>
</evidence>
<keyword evidence="1" id="KW-0808">Transferase</keyword>
<proteinExistence type="predicted"/>
<gene>
    <name evidence="3" type="ORF">GCM10022254_57280</name>
</gene>
<sequence length="127" mass="14050">MCASVLAPEVPTIVLEPCDQAPRLARGFLAERFVEWGIEDDYVGRLVASELVTNAWRHGEGPIVVRVFRDGGAVVVEVWDGGEGRPVIRSEDLDAESGRGLMLMAQLVRTWGFRPLNEGGKITWARF</sequence>
<dbReference type="EMBL" id="BAABAS010000020">
    <property type="protein sequence ID" value="GAA4238997.1"/>
    <property type="molecule type" value="Genomic_DNA"/>
</dbReference>
<dbReference type="Proteomes" id="UP001501710">
    <property type="component" value="Unassembled WGS sequence"/>
</dbReference>
<dbReference type="InterPro" id="IPR036890">
    <property type="entry name" value="HATPase_C_sf"/>
</dbReference>
<evidence type="ECO:0000313" key="3">
    <source>
        <dbReference type="EMBL" id="GAA4238997.1"/>
    </source>
</evidence>
<accession>A0ABP8CGJ8</accession>
<dbReference type="PANTHER" id="PTHR35526">
    <property type="entry name" value="ANTI-SIGMA-F FACTOR RSBW-RELATED"/>
    <property type="match status" value="1"/>
</dbReference>
<dbReference type="InterPro" id="IPR003594">
    <property type="entry name" value="HATPase_dom"/>
</dbReference>
<organism evidence="3 4">
    <name type="scientific">Actinomadura meridiana</name>
    <dbReference type="NCBI Taxonomy" id="559626"/>
    <lineage>
        <taxon>Bacteria</taxon>
        <taxon>Bacillati</taxon>
        <taxon>Actinomycetota</taxon>
        <taxon>Actinomycetes</taxon>
        <taxon>Streptosporangiales</taxon>
        <taxon>Thermomonosporaceae</taxon>
        <taxon>Actinomadura</taxon>
    </lineage>
</organism>
<keyword evidence="1" id="KW-0723">Serine/threonine-protein kinase</keyword>
<dbReference type="RefSeq" id="WP_344902705.1">
    <property type="nucleotide sequence ID" value="NZ_BAABAS010000020.1"/>
</dbReference>
<dbReference type="Gene3D" id="3.30.565.10">
    <property type="entry name" value="Histidine kinase-like ATPase, C-terminal domain"/>
    <property type="match status" value="1"/>
</dbReference>
<keyword evidence="1" id="KW-0418">Kinase</keyword>
<comment type="caution">
    <text evidence="3">The sequence shown here is derived from an EMBL/GenBank/DDBJ whole genome shotgun (WGS) entry which is preliminary data.</text>
</comment>
<dbReference type="PANTHER" id="PTHR35526:SF3">
    <property type="entry name" value="ANTI-SIGMA-F FACTOR RSBW"/>
    <property type="match status" value="1"/>
</dbReference>
<keyword evidence="4" id="KW-1185">Reference proteome</keyword>
<dbReference type="SUPFAM" id="SSF55874">
    <property type="entry name" value="ATPase domain of HSP90 chaperone/DNA topoisomerase II/histidine kinase"/>
    <property type="match status" value="1"/>
</dbReference>
<evidence type="ECO:0000313" key="4">
    <source>
        <dbReference type="Proteomes" id="UP001501710"/>
    </source>
</evidence>
<dbReference type="CDD" id="cd16936">
    <property type="entry name" value="HATPase_RsbW-like"/>
    <property type="match status" value="1"/>
</dbReference>
<name>A0ABP8CGJ8_9ACTN</name>
<evidence type="ECO:0000259" key="2">
    <source>
        <dbReference type="Pfam" id="PF13581"/>
    </source>
</evidence>
<reference evidence="4" key="1">
    <citation type="journal article" date="2019" name="Int. J. Syst. Evol. Microbiol.">
        <title>The Global Catalogue of Microorganisms (GCM) 10K type strain sequencing project: providing services to taxonomists for standard genome sequencing and annotation.</title>
        <authorList>
            <consortium name="The Broad Institute Genomics Platform"/>
            <consortium name="The Broad Institute Genome Sequencing Center for Infectious Disease"/>
            <person name="Wu L."/>
            <person name="Ma J."/>
        </authorList>
    </citation>
    <scope>NUCLEOTIDE SEQUENCE [LARGE SCALE GENOMIC DNA]</scope>
    <source>
        <strain evidence="4">JCM 17440</strain>
    </source>
</reference>
<protein>
    <recommendedName>
        <fullName evidence="2">Histidine kinase/HSP90-like ATPase domain-containing protein</fullName>
    </recommendedName>
</protein>
<feature type="domain" description="Histidine kinase/HSP90-like ATPase" evidence="2">
    <location>
        <begin position="25"/>
        <end position="125"/>
    </location>
</feature>